<accession>A0A7S8FBG9</accession>
<evidence type="ECO:0000256" key="1">
    <source>
        <dbReference type="SAM" id="Phobius"/>
    </source>
</evidence>
<keyword evidence="1" id="KW-1133">Transmembrane helix</keyword>
<gene>
    <name evidence="2" type="ORF">Nkreftii_000823</name>
</gene>
<feature type="transmembrane region" description="Helical" evidence="1">
    <location>
        <begin position="169"/>
        <end position="192"/>
    </location>
</feature>
<keyword evidence="1" id="KW-0472">Membrane</keyword>
<proteinExistence type="predicted"/>
<keyword evidence="1" id="KW-0812">Transmembrane</keyword>
<dbReference type="KEGG" id="nkf:Nkreftii_000823"/>
<organism evidence="2 3">
    <name type="scientific">Candidatus Nitrospira kreftii</name>
    <dbReference type="NCBI Taxonomy" id="2652173"/>
    <lineage>
        <taxon>Bacteria</taxon>
        <taxon>Pseudomonadati</taxon>
        <taxon>Nitrospirota</taxon>
        <taxon>Nitrospiria</taxon>
        <taxon>Nitrospirales</taxon>
        <taxon>Nitrospiraceae</taxon>
        <taxon>Nitrospira</taxon>
    </lineage>
</organism>
<protein>
    <submittedName>
        <fullName evidence="2">Uncharacterized protein</fullName>
    </submittedName>
</protein>
<name>A0A7S8FBG9_9BACT</name>
<dbReference type="EMBL" id="CP047423">
    <property type="protein sequence ID" value="QPD03049.1"/>
    <property type="molecule type" value="Genomic_DNA"/>
</dbReference>
<sequence>MGQAPEGCALHATMNTLSLFAIIFVLNSLPAFAPPTWLVLSAIGLSRPDANPWLTAFVAATAATAGRLVLAKLAFVIVRQRWLSARTKENIDLVKDRLRTQRAMTFGAFLAYTCSPLPSNSLFIAYGLTSLPLAPVAAASFIGRFLTYSFWVVVAMEVAHNVVLDDGSVFAYLGGYFVLTQAFLLALVVLFAKLDWRAWFATKTLKLMNQTENSHQK</sequence>
<reference evidence="2 3" key="1">
    <citation type="journal article" date="2020" name="ISME J.">
        <title>Enrichment and physiological characterization of a novel comammox Nitrospira indicates ammonium inhibition of complete nitrification.</title>
        <authorList>
            <person name="Sakoula D."/>
            <person name="Koch H."/>
            <person name="Frank J."/>
            <person name="Jetten M.S.M."/>
            <person name="van Kessel M.A.H.J."/>
            <person name="Lucker S."/>
        </authorList>
    </citation>
    <scope>NUCLEOTIDE SEQUENCE [LARGE SCALE GENOMIC DNA]</scope>
    <source>
        <strain evidence="2">Comreactor17</strain>
    </source>
</reference>
<dbReference type="Proteomes" id="UP000593737">
    <property type="component" value="Chromosome"/>
</dbReference>
<evidence type="ECO:0000313" key="3">
    <source>
        <dbReference type="Proteomes" id="UP000593737"/>
    </source>
</evidence>
<feature type="transmembrane region" description="Helical" evidence="1">
    <location>
        <begin position="12"/>
        <end position="33"/>
    </location>
</feature>
<feature type="transmembrane region" description="Helical" evidence="1">
    <location>
        <begin position="53"/>
        <end position="78"/>
    </location>
</feature>
<evidence type="ECO:0000313" key="2">
    <source>
        <dbReference type="EMBL" id="QPD03049.1"/>
    </source>
</evidence>
<dbReference type="AlphaFoldDB" id="A0A7S8FBG9"/>